<dbReference type="Proteomes" id="UP001247754">
    <property type="component" value="Unassembled WGS sequence"/>
</dbReference>
<dbReference type="EMBL" id="JAVKPH010000006">
    <property type="protein sequence ID" value="MDR5652448.1"/>
    <property type="molecule type" value="Genomic_DNA"/>
</dbReference>
<dbReference type="RefSeq" id="WP_310456694.1">
    <property type="nucleotide sequence ID" value="NZ_JAVKPH010000006.1"/>
</dbReference>
<accession>A0ABU1F721</accession>
<evidence type="ECO:0000313" key="1">
    <source>
        <dbReference type="EMBL" id="MDR5652448.1"/>
    </source>
</evidence>
<sequence length="63" mass="7258">MKFSANGFYIESYSKCPNCGVLMYENSAEDRAKQVRHEGKTYCSQRCVDWTLDREARRATQAG</sequence>
<proteinExistence type="predicted"/>
<keyword evidence="2" id="KW-1185">Reference proteome</keyword>
<name>A0ABU1F721_9RHOB</name>
<gene>
    <name evidence="1" type="ORF">RGD00_07525</name>
</gene>
<evidence type="ECO:0008006" key="3">
    <source>
        <dbReference type="Google" id="ProtNLM"/>
    </source>
</evidence>
<reference evidence="1 2" key="1">
    <citation type="submission" date="2023-09" db="EMBL/GenBank/DDBJ databases">
        <title>Xinfangfangia sedmenti sp. nov., isolated the sedment.</title>
        <authorList>
            <person name="Xu L."/>
        </authorList>
    </citation>
    <scope>NUCLEOTIDE SEQUENCE [LARGE SCALE GENOMIC DNA]</scope>
    <source>
        <strain evidence="1 2">LG-4</strain>
    </source>
</reference>
<comment type="caution">
    <text evidence="1">The sequence shown here is derived from an EMBL/GenBank/DDBJ whole genome shotgun (WGS) entry which is preliminary data.</text>
</comment>
<protein>
    <recommendedName>
        <fullName evidence="3">Metallothionein</fullName>
    </recommendedName>
</protein>
<organism evidence="1 2">
    <name type="scientific">Ruixingdingia sedimenti</name>
    <dbReference type="NCBI Taxonomy" id="3073604"/>
    <lineage>
        <taxon>Bacteria</taxon>
        <taxon>Pseudomonadati</taxon>
        <taxon>Pseudomonadota</taxon>
        <taxon>Alphaproteobacteria</taxon>
        <taxon>Rhodobacterales</taxon>
        <taxon>Paracoccaceae</taxon>
        <taxon>Ruixingdingia</taxon>
    </lineage>
</organism>
<evidence type="ECO:0000313" key="2">
    <source>
        <dbReference type="Proteomes" id="UP001247754"/>
    </source>
</evidence>